<reference evidence="1 2" key="1">
    <citation type="submission" date="2016-10" db="EMBL/GenBank/DDBJ databases">
        <authorList>
            <person name="de Groot N.N."/>
        </authorList>
    </citation>
    <scope>NUCLEOTIDE SEQUENCE [LARGE SCALE GENOMIC DNA]</scope>
    <source>
        <strain evidence="1 2">DSM 29439</strain>
    </source>
</reference>
<sequence length="137" mass="15814">MFKRLFEDLHPMKRGLSSREGTLFDQLLIVVVFRRHLRAQATQSEVKDLAKSLKASCRELGWNRKTADRLVNFGAKNYLLYRPKETEISLGTSIQEVIRRELNWCLSHDVTSISDLEIHCSGAIEQLVSEVRSLKIE</sequence>
<dbReference type="RefSeq" id="WP_143064281.1">
    <property type="nucleotide sequence ID" value="NZ_FOJB01000001.1"/>
</dbReference>
<proteinExistence type="predicted"/>
<evidence type="ECO:0000313" key="2">
    <source>
        <dbReference type="Proteomes" id="UP000199650"/>
    </source>
</evidence>
<dbReference type="STRING" id="1173584.SAMN05444851_0917"/>
<organism evidence="1 2">
    <name type="scientific">Aliiroseovarius sediminilitoris</name>
    <dbReference type="NCBI Taxonomy" id="1173584"/>
    <lineage>
        <taxon>Bacteria</taxon>
        <taxon>Pseudomonadati</taxon>
        <taxon>Pseudomonadota</taxon>
        <taxon>Alphaproteobacteria</taxon>
        <taxon>Rhodobacterales</taxon>
        <taxon>Paracoccaceae</taxon>
        <taxon>Aliiroseovarius</taxon>
    </lineage>
</organism>
<gene>
    <name evidence="1" type="ORF">SAMN05444851_0917</name>
</gene>
<dbReference type="AlphaFoldDB" id="A0A1I0NL89"/>
<dbReference type="EMBL" id="FOJB01000001">
    <property type="protein sequence ID" value="SEW02092.1"/>
    <property type="molecule type" value="Genomic_DNA"/>
</dbReference>
<protein>
    <submittedName>
        <fullName evidence="1">Uncharacterized protein</fullName>
    </submittedName>
</protein>
<evidence type="ECO:0000313" key="1">
    <source>
        <dbReference type="EMBL" id="SEW02092.1"/>
    </source>
</evidence>
<accession>A0A1I0NL89</accession>
<dbReference type="Proteomes" id="UP000199650">
    <property type="component" value="Unassembled WGS sequence"/>
</dbReference>
<name>A0A1I0NL89_9RHOB</name>
<keyword evidence="2" id="KW-1185">Reference proteome</keyword>